<name>A0A161SAV2_9FLAO</name>
<dbReference type="Pfam" id="PF21983">
    <property type="entry name" value="NikA-like"/>
    <property type="match status" value="1"/>
</dbReference>
<dbReference type="AlphaFoldDB" id="A0A161SAV2"/>
<comment type="caution">
    <text evidence="1">The sequence shown here is derived from an EMBL/GenBank/DDBJ whole genome shotgun (WGS) entry which is preliminary data.</text>
</comment>
<proteinExistence type="predicted"/>
<evidence type="ECO:0000313" key="2">
    <source>
        <dbReference type="Proteomes" id="UP000076630"/>
    </source>
</evidence>
<dbReference type="RefSeq" id="WP_052243573.1">
    <property type="nucleotide sequence ID" value="NZ_JWJO01000041.1"/>
</dbReference>
<organism evidence="1 2">
    <name type="scientific">Myroides marinus</name>
    <dbReference type="NCBI Taxonomy" id="703342"/>
    <lineage>
        <taxon>Bacteria</taxon>
        <taxon>Pseudomonadati</taxon>
        <taxon>Bacteroidota</taxon>
        <taxon>Flavobacteriia</taxon>
        <taxon>Flavobacteriales</taxon>
        <taxon>Flavobacteriaceae</taxon>
        <taxon>Myroides</taxon>
    </lineage>
</organism>
<evidence type="ECO:0000313" key="1">
    <source>
        <dbReference type="EMBL" id="KZE77145.1"/>
    </source>
</evidence>
<protein>
    <submittedName>
        <fullName evidence="1">Uncharacterized protein</fullName>
    </submittedName>
</protein>
<dbReference type="InterPro" id="IPR053842">
    <property type="entry name" value="NikA-like"/>
</dbReference>
<sequence>MFSSVQNSPLRSLFYTSDNPLALPKVGGKNRPSVDFFEESFLKEKSMDELDKMNRTERIEIRCDVFQKEVIKMKAKESNMSVSEYMLYCGLGRQLPKPMSEGELEAFKELRQFQTNFARISNFIKKYDDDNIKREIRELLEQTKKIKILK</sequence>
<dbReference type="Proteomes" id="UP000076630">
    <property type="component" value="Unassembled WGS sequence"/>
</dbReference>
<keyword evidence="2" id="KW-1185">Reference proteome</keyword>
<accession>A0A161SAV2</accession>
<dbReference type="EMBL" id="LQNU01000074">
    <property type="protein sequence ID" value="KZE77145.1"/>
    <property type="molecule type" value="Genomic_DNA"/>
</dbReference>
<dbReference type="OrthoDB" id="1449140at2"/>
<reference evidence="1 2" key="1">
    <citation type="submission" date="2016-01" db="EMBL/GenBank/DDBJ databases">
        <title>Whole genome sequencing of Myroides marinus L41.</title>
        <authorList>
            <person name="Hong K.W."/>
        </authorList>
    </citation>
    <scope>NUCLEOTIDE SEQUENCE [LARGE SCALE GENOMIC DNA]</scope>
    <source>
        <strain evidence="1 2">L41</strain>
    </source>
</reference>
<gene>
    <name evidence="1" type="ORF">AV926_14890</name>
</gene>